<dbReference type="Proteomes" id="UP000789405">
    <property type="component" value="Unassembled WGS sequence"/>
</dbReference>
<accession>A0A9N9IDC5</accession>
<dbReference type="AlphaFoldDB" id="A0A9N9IDC5"/>
<dbReference type="OrthoDB" id="10469107at2759"/>
<evidence type="ECO:0000313" key="2">
    <source>
        <dbReference type="Proteomes" id="UP000789405"/>
    </source>
</evidence>
<dbReference type="EMBL" id="CAJVPY010012157">
    <property type="protein sequence ID" value="CAG8732233.1"/>
    <property type="molecule type" value="Genomic_DNA"/>
</dbReference>
<sequence length="160" mass="17583">MTQYPQTQDANIPSSTLPVIQTILQPPNIQEIPQNIQVNNEVVQPNFSHNIPSSRPYSCQYFSQPYQPPIIVDTNNAVYDGRNQSGNMTMNGNNNMVGYGNNNIGGYGNNNMGGTAPGYQVNSAYQTNVANVHQNDPAAANSYVISSVNSYGQNEYYVIR</sequence>
<comment type="caution">
    <text evidence="1">The sequence shown here is derived from an EMBL/GenBank/DDBJ whole genome shotgun (WGS) entry which is preliminary data.</text>
</comment>
<organism evidence="1 2">
    <name type="scientific">Dentiscutata erythropus</name>
    <dbReference type="NCBI Taxonomy" id="1348616"/>
    <lineage>
        <taxon>Eukaryota</taxon>
        <taxon>Fungi</taxon>
        <taxon>Fungi incertae sedis</taxon>
        <taxon>Mucoromycota</taxon>
        <taxon>Glomeromycotina</taxon>
        <taxon>Glomeromycetes</taxon>
        <taxon>Diversisporales</taxon>
        <taxon>Gigasporaceae</taxon>
        <taxon>Dentiscutata</taxon>
    </lineage>
</organism>
<gene>
    <name evidence="1" type="ORF">DERYTH_LOCUS15228</name>
</gene>
<keyword evidence="2" id="KW-1185">Reference proteome</keyword>
<proteinExistence type="predicted"/>
<evidence type="ECO:0000313" key="1">
    <source>
        <dbReference type="EMBL" id="CAG8732233.1"/>
    </source>
</evidence>
<name>A0A9N9IDC5_9GLOM</name>
<protein>
    <submittedName>
        <fullName evidence="1">7677_t:CDS:1</fullName>
    </submittedName>
</protein>
<reference evidence="1" key="1">
    <citation type="submission" date="2021-06" db="EMBL/GenBank/DDBJ databases">
        <authorList>
            <person name="Kallberg Y."/>
            <person name="Tangrot J."/>
            <person name="Rosling A."/>
        </authorList>
    </citation>
    <scope>NUCLEOTIDE SEQUENCE</scope>
    <source>
        <strain evidence="1">MA453B</strain>
    </source>
</reference>